<reference evidence="4 5" key="1">
    <citation type="submission" date="2021-05" db="EMBL/GenBank/DDBJ databases">
        <title>Fusibacter ferrireducens sp. nov., an anaerobic, sulfur- and Fe-reducing bacterium isolated from the mangrove sediment.</title>
        <authorList>
            <person name="Qiu D."/>
        </authorList>
    </citation>
    <scope>NUCLEOTIDE SEQUENCE [LARGE SCALE GENOMIC DNA]</scope>
    <source>
        <strain evidence="4 5">DSM 12116</strain>
    </source>
</reference>
<dbReference type="Pfam" id="PF03358">
    <property type="entry name" value="FMN_red"/>
    <property type="match status" value="1"/>
</dbReference>
<feature type="domain" description="NADPH-dependent FMN reductase-like" evidence="3">
    <location>
        <begin position="2"/>
        <end position="101"/>
    </location>
</feature>
<dbReference type="EMBL" id="JAHBCL010000002">
    <property type="protein sequence ID" value="MBS7525320.1"/>
    <property type="molecule type" value="Genomic_DNA"/>
</dbReference>
<protein>
    <submittedName>
        <fullName evidence="4">Flavodoxin family protein</fullName>
    </submittedName>
</protein>
<keyword evidence="2" id="KW-0288">FMN</keyword>
<dbReference type="InterPro" id="IPR051796">
    <property type="entry name" value="ISF_SsuE-like"/>
</dbReference>
<keyword evidence="1" id="KW-0285">Flavoprotein</keyword>
<evidence type="ECO:0000256" key="1">
    <source>
        <dbReference type="ARBA" id="ARBA00022630"/>
    </source>
</evidence>
<keyword evidence="5" id="KW-1185">Reference proteome</keyword>
<gene>
    <name evidence="4" type="ORF">KHM83_01370</name>
</gene>
<dbReference type="InterPro" id="IPR005025">
    <property type="entry name" value="FMN_Rdtase-like_dom"/>
</dbReference>
<evidence type="ECO:0000259" key="3">
    <source>
        <dbReference type="Pfam" id="PF03358"/>
    </source>
</evidence>
<organism evidence="4 5">
    <name type="scientific">Fusibacter paucivorans</name>
    <dbReference type="NCBI Taxonomy" id="76009"/>
    <lineage>
        <taxon>Bacteria</taxon>
        <taxon>Bacillati</taxon>
        <taxon>Bacillota</taxon>
        <taxon>Clostridia</taxon>
        <taxon>Eubacteriales</taxon>
        <taxon>Eubacteriales Family XII. Incertae Sedis</taxon>
        <taxon>Fusibacter</taxon>
    </lineage>
</organism>
<proteinExistence type="predicted"/>
<sequence>MKALVLSDVAYMNATHQMIIQTLTDYLASYGMTVETETVSQETITDCIGCFGCWTKTPGECAIQDDLFVINRKMMLSDFVVYLCPIVYGQCAANMKTAIDRWLPNMLPFFITRRDGSTMHPARYESYPSQLMIGYSDHFDEAEAQLFSDITLKHREGVQVVLWHDSVDGLLSALDKIELKRVEGRL</sequence>
<name>A0ABS5PJM0_9FIRM</name>
<accession>A0ABS5PJM0</accession>
<dbReference type="InterPro" id="IPR029039">
    <property type="entry name" value="Flavoprotein-like_sf"/>
</dbReference>
<dbReference type="SUPFAM" id="SSF52218">
    <property type="entry name" value="Flavoproteins"/>
    <property type="match status" value="1"/>
</dbReference>
<dbReference type="Gene3D" id="3.40.50.360">
    <property type="match status" value="1"/>
</dbReference>
<dbReference type="PANTHER" id="PTHR43278">
    <property type="entry name" value="NAD(P)H-DEPENDENT FMN-CONTAINING OXIDOREDUCTASE YWQN-RELATED"/>
    <property type="match status" value="1"/>
</dbReference>
<dbReference type="Proteomes" id="UP000746471">
    <property type="component" value="Unassembled WGS sequence"/>
</dbReference>
<comment type="caution">
    <text evidence="4">The sequence shown here is derived from an EMBL/GenBank/DDBJ whole genome shotgun (WGS) entry which is preliminary data.</text>
</comment>
<evidence type="ECO:0000256" key="2">
    <source>
        <dbReference type="ARBA" id="ARBA00022643"/>
    </source>
</evidence>
<dbReference type="RefSeq" id="WP_213235108.1">
    <property type="nucleotide sequence ID" value="NZ_JAHBCL010000002.1"/>
</dbReference>
<evidence type="ECO:0000313" key="4">
    <source>
        <dbReference type="EMBL" id="MBS7525320.1"/>
    </source>
</evidence>
<evidence type="ECO:0000313" key="5">
    <source>
        <dbReference type="Proteomes" id="UP000746471"/>
    </source>
</evidence>
<dbReference type="PANTHER" id="PTHR43278:SF2">
    <property type="entry name" value="IRON-SULFUR FLAVOPROTEIN"/>
    <property type="match status" value="1"/>
</dbReference>